<evidence type="ECO:0000256" key="6">
    <source>
        <dbReference type="ARBA" id="ARBA00023136"/>
    </source>
</evidence>
<keyword evidence="6" id="KW-0472">Membrane</keyword>
<feature type="domain" description="ABC transporter" evidence="7">
    <location>
        <begin position="202"/>
        <end position="338"/>
    </location>
</feature>
<dbReference type="Gene3D" id="3.40.50.300">
    <property type="entry name" value="P-loop containing nucleotide triphosphate hydrolases"/>
    <property type="match status" value="1"/>
</dbReference>
<evidence type="ECO:0000256" key="5">
    <source>
        <dbReference type="ARBA" id="ARBA00022989"/>
    </source>
</evidence>
<evidence type="ECO:0000313" key="8">
    <source>
        <dbReference type="EMBL" id="KKK49136.1"/>
    </source>
</evidence>
<dbReference type="InterPro" id="IPR027417">
    <property type="entry name" value="P-loop_NTPase"/>
</dbReference>
<keyword evidence="2" id="KW-0812">Transmembrane</keyword>
<dbReference type="InterPro" id="IPR003439">
    <property type="entry name" value="ABC_transporter-like_ATP-bd"/>
</dbReference>
<dbReference type="GO" id="GO:0016887">
    <property type="term" value="F:ATP hydrolysis activity"/>
    <property type="evidence" value="ECO:0007669"/>
    <property type="project" value="InterPro"/>
</dbReference>
<evidence type="ECO:0000256" key="4">
    <source>
        <dbReference type="ARBA" id="ARBA00022840"/>
    </source>
</evidence>
<keyword evidence="5" id="KW-1133">Transmembrane helix</keyword>
<reference evidence="8" key="1">
    <citation type="journal article" date="2015" name="Nature">
        <title>Complex archaea that bridge the gap between prokaryotes and eukaryotes.</title>
        <authorList>
            <person name="Spang A."/>
            <person name="Saw J.H."/>
            <person name="Jorgensen S.L."/>
            <person name="Zaremba-Niedzwiedzka K."/>
            <person name="Martijn J."/>
            <person name="Lind A.E."/>
            <person name="van Eijk R."/>
            <person name="Schleper C."/>
            <person name="Guy L."/>
            <person name="Ettema T.J."/>
        </authorList>
    </citation>
    <scope>NUCLEOTIDE SEQUENCE</scope>
</reference>
<evidence type="ECO:0000256" key="1">
    <source>
        <dbReference type="ARBA" id="ARBA00022448"/>
    </source>
</evidence>
<dbReference type="Gene3D" id="1.20.1560.10">
    <property type="entry name" value="ABC transporter type 1, transmembrane domain"/>
    <property type="match status" value="1"/>
</dbReference>
<keyword evidence="3" id="KW-0547">Nucleotide-binding</keyword>
<feature type="non-terminal residue" evidence="8">
    <location>
        <position position="1"/>
    </location>
</feature>
<dbReference type="Pfam" id="PF00005">
    <property type="entry name" value="ABC_tran"/>
    <property type="match status" value="1"/>
</dbReference>
<proteinExistence type="predicted"/>
<protein>
    <recommendedName>
        <fullName evidence="7">ABC transporter domain-containing protein</fullName>
    </recommendedName>
</protein>
<dbReference type="AlphaFoldDB" id="A0A0F8YM14"/>
<dbReference type="SUPFAM" id="SSF90123">
    <property type="entry name" value="ABC transporter transmembrane region"/>
    <property type="match status" value="1"/>
</dbReference>
<dbReference type="GO" id="GO:0016020">
    <property type="term" value="C:membrane"/>
    <property type="evidence" value="ECO:0007669"/>
    <property type="project" value="InterPro"/>
</dbReference>
<evidence type="ECO:0000256" key="3">
    <source>
        <dbReference type="ARBA" id="ARBA00022741"/>
    </source>
</evidence>
<evidence type="ECO:0000259" key="7">
    <source>
        <dbReference type="Pfam" id="PF00005"/>
    </source>
</evidence>
<organism evidence="8">
    <name type="scientific">marine sediment metagenome</name>
    <dbReference type="NCBI Taxonomy" id="412755"/>
    <lineage>
        <taxon>unclassified sequences</taxon>
        <taxon>metagenomes</taxon>
        <taxon>ecological metagenomes</taxon>
    </lineage>
</organism>
<dbReference type="GO" id="GO:0005524">
    <property type="term" value="F:ATP binding"/>
    <property type="evidence" value="ECO:0007669"/>
    <property type="project" value="UniProtKB-KW"/>
</dbReference>
<dbReference type="EMBL" id="LAZR01068706">
    <property type="protein sequence ID" value="KKK49136.1"/>
    <property type="molecule type" value="Genomic_DNA"/>
</dbReference>
<sequence length="338" mass="37640">GVPLLIALVIVSLPLLFIQLRYGRKGYSLLFERTEESRMAGYVSGIMMERQYVAEILSFGLWQHLFKKWYTASQKFFRQDVQLHKQRSAAETVTATFMTCSTVTVTGYIVYACVTKALSLTVGDIMMYSGAFAGGLVGLRIAVDGVSGIYENALFLNDLVEFNKLKPHIEIRQTGKPVPGVVESIELRNVSFKYPATQKYTLKNVNLIFNRSESTLIIGANGAGKSTLLRILAVLTPPTHGSVELFGVRVGPTVWAIRSQIGLIAHQPILYRDFTPRENLEFFGKLYDVPKPADRAGELLDLVGLSHRQDDAVKKLSRGMTQRVSIARALMHDPNLLL</sequence>
<accession>A0A0F8YM14</accession>
<keyword evidence="4" id="KW-0067">ATP-binding</keyword>
<feature type="non-terminal residue" evidence="8">
    <location>
        <position position="338"/>
    </location>
</feature>
<keyword evidence="1" id="KW-0813">Transport</keyword>
<dbReference type="PANTHER" id="PTHR42939">
    <property type="entry name" value="ABC TRANSPORTER ATP-BINDING PROTEIN ALBC-RELATED"/>
    <property type="match status" value="1"/>
</dbReference>
<dbReference type="PANTHER" id="PTHR42939:SF1">
    <property type="entry name" value="ABC TRANSPORTER ATP-BINDING PROTEIN ALBC-RELATED"/>
    <property type="match status" value="1"/>
</dbReference>
<evidence type="ECO:0000256" key="2">
    <source>
        <dbReference type="ARBA" id="ARBA00022692"/>
    </source>
</evidence>
<gene>
    <name evidence="8" type="ORF">LCGC14_3138120</name>
</gene>
<name>A0A0F8YM14_9ZZZZ</name>
<dbReference type="InterPro" id="IPR051782">
    <property type="entry name" value="ABC_Transporter_VariousFunc"/>
</dbReference>
<comment type="caution">
    <text evidence="8">The sequence shown here is derived from an EMBL/GenBank/DDBJ whole genome shotgun (WGS) entry which is preliminary data.</text>
</comment>
<dbReference type="SUPFAM" id="SSF52540">
    <property type="entry name" value="P-loop containing nucleoside triphosphate hydrolases"/>
    <property type="match status" value="1"/>
</dbReference>
<dbReference type="InterPro" id="IPR036640">
    <property type="entry name" value="ABC1_TM_sf"/>
</dbReference>